<dbReference type="GO" id="GO:0031048">
    <property type="term" value="P:regulatory ncRNA-mediated heterochromatin formation"/>
    <property type="evidence" value="ECO:0007669"/>
    <property type="project" value="TreeGrafter"/>
</dbReference>
<organism evidence="3 4">
    <name type="scientific">Oncorhynchus mykiss</name>
    <name type="common">Rainbow trout</name>
    <name type="synonym">Salmo gairdneri</name>
    <dbReference type="NCBI Taxonomy" id="8022"/>
    <lineage>
        <taxon>Eukaryota</taxon>
        <taxon>Metazoa</taxon>
        <taxon>Chordata</taxon>
        <taxon>Craniata</taxon>
        <taxon>Vertebrata</taxon>
        <taxon>Euteleostomi</taxon>
        <taxon>Actinopterygii</taxon>
        <taxon>Neopterygii</taxon>
        <taxon>Teleostei</taxon>
        <taxon>Protacanthopterygii</taxon>
        <taxon>Salmoniformes</taxon>
        <taxon>Salmonidae</taxon>
        <taxon>Salmoninae</taxon>
        <taxon>Oncorhynchus</taxon>
    </lineage>
</organism>
<evidence type="ECO:0000313" key="4">
    <source>
        <dbReference type="Proteomes" id="UP000193380"/>
    </source>
</evidence>
<dbReference type="InterPro" id="IPR048263">
    <property type="entry name" value="Arb2"/>
</dbReference>
<feature type="compositionally biased region" description="Basic and acidic residues" evidence="1">
    <location>
        <begin position="30"/>
        <end position="60"/>
    </location>
</feature>
<dbReference type="GO" id="GO:0035197">
    <property type="term" value="F:siRNA binding"/>
    <property type="evidence" value="ECO:0007669"/>
    <property type="project" value="TreeGrafter"/>
</dbReference>
<dbReference type="InterPro" id="IPR053858">
    <property type="entry name" value="Arb2_dom"/>
</dbReference>
<dbReference type="GO" id="GO:0005634">
    <property type="term" value="C:nucleus"/>
    <property type="evidence" value="ECO:0007669"/>
    <property type="project" value="TreeGrafter"/>
</dbReference>
<evidence type="ECO:0000256" key="1">
    <source>
        <dbReference type="SAM" id="MobiDB-lite"/>
    </source>
</evidence>
<name>A0A060YB87_ONCMY</name>
<dbReference type="Proteomes" id="UP000193380">
    <property type="component" value="Unassembled WGS sequence"/>
</dbReference>
<dbReference type="PANTHER" id="PTHR21357">
    <property type="entry name" value="FAM172 FAMILY PROTEIN HOMOLOG CG10038"/>
    <property type="match status" value="1"/>
</dbReference>
<reference evidence="3" key="2">
    <citation type="submission" date="2014-03" db="EMBL/GenBank/DDBJ databases">
        <authorList>
            <person name="Genoscope - CEA"/>
        </authorList>
    </citation>
    <scope>NUCLEOTIDE SEQUENCE</scope>
</reference>
<gene>
    <name evidence="3" type="ORF">GSONMT00048185001</name>
</gene>
<reference evidence="3" key="1">
    <citation type="journal article" date="2014" name="Nat. Commun.">
        <title>The rainbow trout genome provides novel insights into evolution after whole-genome duplication in vertebrates.</title>
        <authorList>
            <person name="Berthelot C."/>
            <person name="Brunet F."/>
            <person name="Chalopin D."/>
            <person name="Juanchich A."/>
            <person name="Bernard M."/>
            <person name="Noel B."/>
            <person name="Bento P."/>
            <person name="Da Silva C."/>
            <person name="Labadie K."/>
            <person name="Alberti A."/>
            <person name="Aury J.M."/>
            <person name="Louis A."/>
            <person name="Dehais P."/>
            <person name="Bardou P."/>
            <person name="Montfort J."/>
            <person name="Klopp C."/>
            <person name="Cabau C."/>
            <person name="Gaspin C."/>
            <person name="Thorgaard G.H."/>
            <person name="Boussaha M."/>
            <person name="Quillet E."/>
            <person name="Guyomard R."/>
            <person name="Galiana D."/>
            <person name="Bobe J."/>
            <person name="Volff J.N."/>
            <person name="Genet C."/>
            <person name="Wincker P."/>
            <person name="Jaillon O."/>
            <person name="Roest Crollius H."/>
            <person name="Guiguen Y."/>
        </authorList>
    </citation>
    <scope>NUCLEOTIDE SEQUENCE [LARGE SCALE GENOMIC DNA]</scope>
</reference>
<proteinExistence type="predicted"/>
<dbReference type="PaxDb" id="8022-A0A060YB87"/>
<dbReference type="AlphaFoldDB" id="A0A060YB87"/>
<evidence type="ECO:0000313" key="3">
    <source>
        <dbReference type="EMBL" id="CDQ86659.1"/>
    </source>
</evidence>
<sequence>MVLNPNENHLELERPAKPAPLPSPEASDEPAEKRERKDDRESKKKRDFYEKYRNPQKESETEQIPIRENGSPEEHVLYVWDHFVSKAAARNVFVVAHSYGGLSLVELVSGCFSFLCPPPSPLSILPLGQSASVVACEMRWDD</sequence>
<dbReference type="Pfam" id="PF22749">
    <property type="entry name" value="Arb2"/>
    <property type="match status" value="1"/>
</dbReference>
<feature type="region of interest" description="Disordered" evidence="1">
    <location>
        <begin position="1"/>
        <end position="68"/>
    </location>
</feature>
<protein>
    <recommendedName>
        <fullName evidence="2">Arb2 domain-containing protein</fullName>
    </recommendedName>
</protein>
<dbReference type="PANTHER" id="PTHR21357:SF6">
    <property type="entry name" value="COTRANSCRIPTIONAL REGULATOR FAM172A HOMOLOG"/>
    <property type="match status" value="1"/>
</dbReference>
<dbReference type="EMBL" id="FR907418">
    <property type="protein sequence ID" value="CDQ86659.1"/>
    <property type="molecule type" value="Genomic_DNA"/>
</dbReference>
<feature type="domain" description="Arb2" evidence="2">
    <location>
        <begin position="54"/>
        <end position="109"/>
    </location>
</feature>
<accession>A0A060YB87</accession>
<evidence type="ECO:0000259" key="2">
    <source>
        <dbReference type="Pfam" id="PF22749"/>
    </source>
</evidence>
<dbReference type="STRING" id="8022.A0A060YB87"/>